<accession>A0A166TIU9</accession>
<dbReference type="InterPro" id="IPR006048">
    <property type="entry name" value="A-amylase/branching_C"/>
</dbReference>
<comment type="similarity">
    <text evidence="1">Belongs to the glycosyl hydrolase 13 family.</text>
</comment>
<keyword evidence="3" id="KW-0378">Hydrolase</keyword>
<dbReference type="AlphaFoldDB" id="A0A166TIU9"/>
<evidence type="ECO:0000256" key="1">
    <source>
        <dbReference type="ARBA" id="ARBA00008061"/>
    </source>
</evidence>
<reference evidence="3 4" key="1">
    <citation type="journal article" date="2016" name="Mol. Biol. Evol.">
        <title>Comparative Genomics of Early-Diverging Mushroom-Forming Fungi Provides Insights into the Origins of Lignocellulose Decay Capabilities.</title>
        <authorList>
            <person name="Nagy L.G."/>
            <person name="Riley R."/>
            <person name="Tritt A."/>
            <person name="Adam C."/>
            <person name="Daum C."/>
            <person name="Floudas D."/>
            <person name="Sun H."/>
            <person name="Yadav J.S."/>
            <person name="Pangilinan J."/>
            <person name="Larsson K.H."/>
            <person name="Matsuura K."/>
            <person name="Barry K."/>
            <person name="Labutti K."/>
            <person name="Kuo R."/>
            <person name="Ohm R.A."/>
            <person name="Bhattacharya S.S."/>
            <person name="Shirouzu T."/>
            <person name="Yoshinaga Y."/>
            <person name="Martin F.M."/>
            <person name="Grigoriev I.V."/>
            <person name="Hibbett D.S."/>
        </authorList>
    </citation>
    <scope>NUCLEOTIDE SEQUENCE [LARGE SCALE GENOMIC DNA]</scope>
    <source>
        <strain evidence="3 4">CBS 109695</strain>
    </source>
</reference>
<dbReference type="Proteomes" id="UP000076532">
    <property type="component" value="Unassembled WGS sequence"/>
</dbReference>
<dbReference type="STRING" id="436010.A0A166TIU9"/>
<dbReference type="InterPro" id="IPR031319">
    <property type="entry name" value="A-amylase_C"/>
</dbReference>
<keyword evidence="4" id="KW-1185">Reference proteome</keyword>
<evidence type="ECO:0000313" key="4">
    <source>
        <dbReference type="Proteomes" id="UP000076532"/>
    </source>
</evidence>
<evidence type="ECO:0000313" key="3">
    <source>
        <dbReference type="EMBL" id="KZP30659.1"/>
    </source>
</evidence>
<dbReference type="GO" id="GO:0043169">
    <property type="term" value="F:cation binding"/>
    <property type="evidence" value="ECO:0007669"/>
    <property type="project" value="InterPro"/>
</dbReference>
<name>A0A166TIU9_9AGAM</name>
<organism evidence="3 4">
    <name type="scientific">Athelia psychrophila</name>
    <dbReference type="NCBI Taxonomy" id="1759441"/>
    <lineage>
        <taxon>Eukaryota</taxon>
        <taxon>Fungi</taxon>
        <taxon>Dikarya</taxon>
        <taxon>Basidiomycota</taxon>
        <taxon>Agaricomycotina</taxon>
        <taxon>Agaricomycetes</taxon>
        <taxon>Agaricomycetidae</taxon>
        <taxon>Atheliales</taxon>
        <taxon>Atheliaceae</taxon>
        <taxon>Athelia</taxon>
    </lineage>
</organism>
<protein>
    <submittedName>
        <fullName evidence="3">Glycoside hydrolase family 13 protein</fullName>
    </submittedName>
</protein>
<sequence length="207" mass="22123">MKISLRILKHCVADTDNFRDHALSVLSLCVSCDIPRALNPRSSLPLSSSRFLISSYIGAHSYGTPTAIFSYAFIYTNAGAPSHNTGVCSATAGSDEWNCQHRDLAILNMPALSMLVDWDNGTDQQIAFGRGSVAFVAIDNDAQSWSYAFKMGLPAGDYCDVIHGSVISGSFSNAMYTISFDGVLDVTVSALDAIAVHTDALVNTTPT</sequence>
<evidence type="ECO:0000259" key="2">
    <source>
        <dbReference type="SMART" id="SM00632"/>
    </source>
</evidence>
<dbReference type="GO" id="GO:0016787">
    <property type="term" value="F:hydrolase activity"/>
    <property type="evidence" value="ECO:0007669"/>
    <property type="project" value="UniProtKB-KW"/>
</dbReference>
<dbReference type="EMBL" id="KV417492">
    <property type="protein sequence ID" value="KZP30659.1"/>
    <property type="molecule type" value="Genomic_DNA"/>
</dbReference>
<proteinExistence type="inferred from homology"/>
<dbReference type="Gene3D" id="3.20.20.80">
    <property type="entry name" value="Glycosidases"/>
    <property type="match status" value="1"/>
</dbReference>
<dbReference type="SMART" id="SM00632">
    <property type="entry name" value="Aamy_C"/>
    <property type="match status" value="1"/>
</dbReference>
<dbReference type="OrthoDB" id="550577at2759"/>
<gene>
    <name evidence="3" type="ORF">FIBSPDRAFT_883803</name>
</gene>
<dbReference type="SUPFAM" id="SSF51011">
    <property type="entry name" value="Glycosyl hydrolase domain"/>
    <property type="match status" value="1"/>
</dbReference>
<dbReference type="Pfam" id="PF02806">
    <property type="entry name" value="Alpha-amylase_C"/>
    <property type="match status" value="1"/>
</dbReference>
<dbReference type="Gene3D" id="2.60.40.1180">
    <property type="entry name" value="Golgi alpha-mannosidase II"/>
    <property type="match status" value="1"/>
</dbReference>
<feature type="domain" description="Alpha-amylase C-terminal" evidence="2">
    <location>
        <begin position="116"/>
        <end position="201"/>
    </location>
</feature>
<dbReference type="GO" id="GO:0005975">
    <property type="term" value="P:carbohydrate metabolic process"/>
    <property type="evidence" value="ECO:0007669"/>
    <property type="project" value="InterPro"/>
</dbReference>
<dbReference type="InterPro" id="IPR013780">
    <property type="entry name" value="Glyco_hydro_b"/>
</dbReference>